<sequence length="32" mass="3934">MPLGSDSFLSLRRSFYWYSSAIRIELRRGRRR</sequence>
<proteinExistence type="predicted"/>
<accession>A0A8S5NYW2</accession>
<dbReference type="EMBL" id="BK015284">
    <property type="protein sequence ID" value="DAD99402.1"/>
    <property type="molecule type" value="Genomic_DNA"/>
</dbReference>
<evidence type="ECO:0000313" key="1">
    <source>
        <dbReference type="EMBL" id="DAD99402.1"/>
    </source>
</evidence>
<organism evidence="1">
    <name type="scientific">Microviridae sp. ctX0F7</name>
    <dbReference type="NCBI Taxonomy" id="2824999"/>
    <lineage>
        <taxon>Viruses</taxon>
        <taxon>Monodnaviria</taxon>
        <taxon>Sangervirae</taxon>
        <taxon>Phixviricota</taxon>
        <taxon>Malgrandaviricetes</taxon>
        <taxon>Petitvirales</taxon>
        <taxon>Microviridae</taxon>
    </lineage>
</organism>
<protein>
    <submittedName>
        <fullName evidence="1">Uncharacterized protein</fullName>
    </submittedName>
</protein>
<name>A0A8S5NYW2_9VIRU</name>
<reference evidence="1" key="1">
    <citation type="journal article" date="2021" name="Proc. Natl. Acad. Sci. U.S.A.">
        <title>A Catalog of Tens of Thousands of Viruses from Human Metagenomes Reveals Hidden Associations with Chronic Diseases.</title>
        <authorList>
            <person name="Tisza M.J."/>
            <person name="Buck C.B."/>
        </authorList>
    </citation>
    <scope>NUCLEOTIDE SEQUENCE</scope>
    <source>
        <strain evidence="1">CtX0F7</strain>
    </source>
</reference>